<feature type="compositionally biased region" description="Basic and acidic residues" evidence="1">
    <location>
        <begin position="64"/>
        <end position="78"/>
    </location>
</feature>
<dbReference type="GO" id="GO:0004673">
    <property type="term" value="F:protein histidine kinase activity"/>
    <property type="evidence" value="ECO:0007669"/>
    <property type="project" value="UniProtKB-EC"/>
</dbReference>
<feature type="domain" description="HAMP" evidence="2">
    <location>
        <begin position="237"/>
        <end position="290"/>
    </location>
</feature>
<dbReference type="Proteomes" id="UP001465976">
    <property type="component" value="Unassembled WGS sequence"/>
</dbReference>
<evidence type="ECO:0000313" key="4">
    <source>
        <dbReference type="Proteomes" id="UP001465976"/>
    </source>
</evidence>
<reference evidence="3 4" key="1">
    <citation type="submission" date="2024-02" db="EMBL/GenBank/DDBJ databases">
        <title>A draft genome for the cacao thread blight pathogen Marasmius crinis-equi.</title>
        <authorList>
            <person name="Cohen S.P."/>
            <person name="Baruah I.K."/>
            <person name="Amoako-Attah I."/>
            <person name="Bukari Y."/>
            <person name="Meinhardt L.W."/>
            <person name="Bailey B.A."/>
        </authorList>
    </citation>
    <scope>NUCLEOTIDE SEQUENCE [LARGE SCALE GENOMIC DNA]</scope>
    <source>
        <strain evidence="3 4">GH-76</strain>
    </source>
</reference>
<feature type="compositionally biased region" description="Basic residues" evidence="1">
    <location>
        <begin position="86"/>
        <end position="99"/>
    </location>
</feature>
<proteinExistence type="predicted"/>
<gene>
    <name evidence="3" type="primary">NIK1_2</name>
    <name evidence="3" type="ORF">V5O48_006653</name>
</gene>
<accession>A0ABR3FJG9</accession>
<feature type="region of interest" description="Disordered" evidence="1">
    <location>
        <begin position="64"/>
        <end position="99"/>
    </location>
</feature>
<organism evidence="3 4">
    <name type="scientific">Marasmius crinis-equi</name>
    <dbReference type="NCBI Taxonomy" id="585013"/>
    <lineage>
        <taxon>Eukaryota</taxon>
        <taxon>Fungi</taxon>
        <taxon>Dikarya</taxon>
        <taxon>Basidiomycota</taxon>
        <taxon>Agaricomycotina</taxon>
        <taxon>Agaricomycetes</taxon>
        <taxon>Agaricomycetidae</taxon>
        <taxon>Agaricales</taxon>
        <taxon>Marasmiineae</taxon>
        <taxon>Marasmiaceae</taxon>
        <taxon>Marasmius</taxon>
    </lineage>
</organism>
<comment type="caution">
    <text evidence="3">The sequence shown here is derived from an EMBL/GenBank/DDBJ whole genome shotgun (WGS) entry which is preliminary data.</text>
</comment>
<name>A0ABR3FJG9_9AGAR</name>
<keyword evidence="4" id="KW-1185">Reference proteome</keyword>
<dbReference type="InterPro" id="IPR003660">
    <property type="entry name" value="HAMP_dom"/>
</dbReference>
<dbReference type="PROSITE" id="PS50885">
    <property type="entry name" value="HAMP"/>
    <property type="match status" value="1"/>
</dbReference>
<dbReference type="EMBL" id="JBAHYK010000316">
    <property type="protein sequence ID" value="KAL0575324.1"/>
    <property type="molecule type" value="Genomic_DNA"/>
</dbReference>
<keyword evidence="3" id="KW-0808">Transferase</keyword>
<evidence type="ECO:0000259" key="2">
    <source>
        <dbReference type="PROSITE" id="PS50885"/>
    </source>
</evidence>
<protein>
    <submittedName>
        <fullName evidence="3">Histidine kinase osmosensor</fullName>
        <ecNumber evidence="3">2.7.13.3</ecNumber>
    </submittedName>
</protein>
<sequence>MSPPIPSSPSNSSMDAFLDHLDRLVSYYEVPLSCSAPTCPWTFEEDWRMSSILRSVERIAGRMRRAERALSEREVRISEEEEERKPKPKPKGKSTYKKRERKLVGGNGLKLDLGGLRGGCGDTGMGPGWRMNTTSVSERKALQSKTPFFAAGEGEPAASMKVEEYHGIEGKENWNTCAIGTESGSLDLVLAAPIELSYGIGTRCLELDAATFYSVPSDASLATAGANSGLNAVEELKLLKMQVSDVARVCNAVADGDLSHRITASVDGAVMVVLKDVVNVMVENLQQFVNQVRGPEKAVPEQGKGLKGTWIQLVDDLAAHRVAS</sequence>
<evidence type="ECO:0000256" key="1">
    <source>
        <dbReference type="SAM" id="MobiDB-lite"/>
    </source>
</evidence>
<dbReference type="EC" id="2.7.13.3" evidence="3"/>
<keyword evidence="3" id="KW-0418">Kinase</keyword>
<evidence type="ECO:0000313" key="3">
    <source>
        <dbReference type="EMBL" id="KAL0575324.1"/>
    </source>
</evidence>